<keyword evidence="2" id="KW-1185">Reference proteome</keyword>
<protein>
    <submittedName>
        <fullName evidence="1">Uncharacterized protein</fullName>
    </submittedName>
</protein>
<gene>
    <name evidence="1" type="ORF">HLA87_00350</name>
</gene>
<name>A0A6M4JF04_9MOLU</name>
<dbReference type="EMBL" id="CP053096">
    <property type="protein sequence ID" value="QJR43261.1"/>
    <property type="molecule type" value="Genomic_DNA"/>
</dbReference>
<accession>A0A6M4JF04</accession>
<dbReference type="Proteomes" id="UP000500686">
    <property type="component" value="Chromosome"/>
</dbReference>
<sequence>MFNNIKFQNNHLELSMFAQLIQSSTNLRNILIIDLLPNNLSYDTILNLQSNTNIQVILIAKY</sequence>
<reference evidence="1 2" key="1">
    <citation type="submission" date="2020-05" db="EMBL/GenBank/DDBJ databases">
        <title>Novel Mycoplasma species detected in Mirounga angustirostris (northern elephant seal) from the USA.</title>
        <authorList>
            <person name="Volokhov D.V."/>
        </authorList>
    </citation>
    <scope>NUCLEOTIDE SEQUENCE [LARGE SCALE GENOMIC DNA]</scope>
    <source>
        <strain evidence="1 2">Mirounga ES2806-GEN</strain>
    </source>
</reference>
<dbReference type="KEGG" id="mmir:HLA87_00350"/>
<dbReference type="RefSeq" id="WP_171110816.1">
    <property type="nucleotide sequence ID" value="NZ_CP053096.1"/>
</dbReference>
<organism evidence="1 2">
    <name type="scientific">Mycoplasma miroungigenitalium</name>
    <dbReference type="NCBI Taxonomy" id="754515"/>
    <lineage>
        <taxon>Bacteria</taxon>
        <taxon>Bacillati</taxon>
        <taxon>Mycoplasmatota</taxon>
        <taxon>Mollicutes</taxon>
        <taxon>Mycoplasmataceae</taxon>
        <taxon>Mycoplasma</taxon>
    </lineage>
</organism>
<evidence type="ECO:0000313" key="2">
    <source>
        <dbReference type="Proteomes" id="UP000500686"/>
    </source>
</evidence>
<evidence type="ECO:0000313" key="1">
    <source>
        <dbReference type="EMBL" id="QJR43261.1"/>
    </source>
</evidence>
<dbReference type="AlphaFoldDB" id="A0A6M4JF04"/>
<proteinExistence type="predicted"/>